<name>A0A9N9NA42_FUNMO</name>
<dbReference type="AlphaFoldDB" id="A0A9N9NA42"/>
<evidence type="ECO:0000313" key="2">
    <source>
        <dbReference type="Proteomes" id="UP000789375"/>
    </source>
</evidence>
<feature type="non-terminal residue" evidence="1">
    <location>
        <position position="1"/>
    </location>
</feature>
<evidence type="ECO:0000313" key="1">
    <source>
        <dbReference type="EMBL" id="CAG8718241.1"/>
    </source>
</evidence>
<gene>
    <name evidence="1" type="ORF">FMOSSE_LOCUS14800</name>
</gene>
<organism evidence="1 2">
    <name type="scientific">Funneliformis mosseae</name>
    <name type="common">Endomycorrhizal fungus</name>
    <name type="synonym">Glomus mosseae</name>
    <dbReference type="NCBI Taxonomy" id="27381"/>
    <lineage>
        <taxon>Eukaryota</taxon>
        <taxon>Fungi</taxon>
        <taxon>Fungi incertae sedis</taxon>
        <taxon>Mucoromycota</taxon>
        <taxon>Glomeromycotina</taxon>
        <taxon>Glomeromycetes</taxon>
        <taxon>Glomerales</taxon>
        <taxon>Glomeraceae</taxon>
        <taxon>Funneliformis</taxon>
    </lineage>
</organism>
<accession>A0A9N9NA42</accession>
<proteinExistence type="predicted"/>
<sequence length="72" mass="8570">YKGKLVDLRTKKSHESYFINRTISQRKYTNITEISNDDSPNNLITSLEDFMDINNGEDLQKESYRFLVKKHQ</sequence>
<protein>
    <submittedName>
        <fullName evidence="1">2690_t:CDS:1</fullName>
    </submittedName>
</protein>
<comment type="caution">
    <text evidence="1">The sequence shown here is derived from an EMBL/GenBank/DDBJ whole genome shotgun (WGS) entry which is preliminary data.</text>
</comment>
<reference evidence="1" key="1">
    <citation type="submission" date="2021-06" db="EMBL/GenBank/DDBJ databases">
        <authorList>
            <person name="Kallberg Y."/>
            <person name="Tangrot J."/>
            <person name="Rosling A."/>
        </authorList>
    </citation>
    <scope>NUCLEOTIDE SEQUENCE</scope>
    <source>
        <strain evidence="1">87-6 pot B 2015</strain>
    </source>
</reference>
<dbReference type="EMBL" id="CAJVPP010012611">
    <property type="protein sequence ID" value="CAG8718241.1"/>
    <property type="molecule type" value="Genomic_DNA"/>
</dbReference>
<dbReference type="Proteomes" id="UP000789375">
    <property type="component" value="Unassembled WGS sequence"/>
</dbReference>
<keyword evidence="2" id="KW-1185">Reference proteome</keyword>